<feature type="signal peptide" evidence="1">
    <location>
        <begin position="1"/>
        <end position="19"/>
    </location>
</feature>
<feature type="chain" id="PRO_5042904358" evidence="1">
    <location>
        <begin position="20"/>
        <end position="94"/>
    </location>
</feature>
<accession>A0AAN6RHI9</accession>
<evidence type="ECO:0000313" key="3">
    <source>
        <dbReference type="Proteomes" id="UP001280581"/>
    </source>
</evidence>
<dbReference type="EMBL" id="WVTA01000005">
    <property type="protein sequence ID" value="KAK3209586.1"/>
    <property type="molecule type" value="Genomic_DNA"/>
</dbReference>
<protein>
    <submittedName>
        <fullName evidence="2">Uncharacterized protein</fullName>
    </submittedName>
</protein>
<gene>
    <name evidence="2" type="ORF">GRF29_44g42160</name>
</gene>
<keyword evidence="1" id="KW-0732">Signal</keyword>
<keyword evidence="3" id="KW-1185">Reference proteome</keyword>
<dbReference type="Proteomes" id="UP001280581">
    <property type="component" value="Unassembled WGS sequence"/>
</dbReference>
<evidence type="ECO:0000256" key="1">
    <source>
        <dbReference type="SAM" id="SignalP"/>
    </source>
</evidence>
<comment type="caution">
    <text evidence="2">The sequence shown here is derived from an EMBL/GenBank/DDBJ whole genome shotgun (WGS) entry which is preliminary data.</text>
</comment>
<reference evidence="2 3" key="1">
    <citation type="submission" date="2021-02" db="EMBL/GenBank/DDBJ databases">
        <title>Genome assembly of Pseudopithomyces chartarum.</title>
        <authorList>
            <person name="Jauregui R."/>
            <person name="Singh J."/>
            <person name="Voisey C."/>
        </authorList>
    </citation>
    <scope>NUCLEOTIDE SEQUENCE [LARGE SCALE GENOMIC DNA]</scope>
    <source>
        <strain evidence="2 3">AGR01</strain>
    </source>
</reference>
<dbReference type="AlphaFoldDB" id="A0AAN6RHI9"/>
<organism evidence="2 3">
    <name type="scientific">Pseudopithomyces chartarum</name>
    <dbReference type="NCBI Taxonomy" id="1892770"/>
    <lineage>
        <taxon>Eukaryota</taxon>
        <taxon>Fungi</taxon>
        <taxon>Dikarya</taxon>
        <taxon>Ascomycota</taxon>
        <taxon>Pezizomycotina</taxon>
        <taxon>Dothideomycetes</taxon>
        <taxon>Pleosporomycetidae</taxon>
        <taxon>Pleosporales</taxon>
        <taxon>Massarineae</taxon>
        <taxon>Didymosphaeriaceae</taxon>
        <taxon>Pseudopithomyces</taxon>
    </lineage>
</organism>
<sequence>MKFFIATPVIAMLAAGALAKNCVEGLNYCGSSLLKKGDYLEQIDQALAVAGRAGWDGDDVLFKCLGGRSGSISFIQGCVGGCKDNGSGRSDTCL</sequence>
<proteinExistence type="predicted"/>
<evidence type="ECO:0000313" key="2">
    <source>
        <dbReference type="EMBL" id="KAK3209586.1"/>
    </source>
</evidence>
<name>A0AAN6RHI9_9PLEO</name>